<dbReference type="OrthoDB" id="157291at2157"/>
<dbReference type="Proteomes" id="UP000637819">
    <property type="component" value="Chromosome"/>
</dbReference>
<dbReference type="EMBL" id="CP069188">
    <property type="protein sequence ID" value="QRV16127.1"/>
    <property type="molecule type" value="Genomic_DNA"/>
</dbReference>
<dbReference type="KEGG" id="hsal:JMJ58_04310"/>
<feature type="compositionally biased region" description="Gly residues" evidence="1">
    <location>
        <begin position="327"/>
        <end position="348"/>
    </location>
</feature>
<evidence type="ECO:0008006" key="4">
    <source>
        <dbReference type="Google" id="ProtNLM"/>
    </source>
</evidence>
<gene>
    <name evidence="2" type="ORF">JMJ58_04310</name>
</gene>
<protein>
    <recommendedName>
        <fullName evidence="4">DUF2382 domain-containing protein</fullName>
    </recommendedName>
</protein>
<reference evidence="2 3" key="1">
    <citation type="submission" date="2021-01" db="EMBL/GenBank/DDBJ databases">
        <title>Genome Sequence and Methylation Pattern of Haloterrigena salifodinae BOL5-1, An Extremely Halophilic Archaeon from a Bolivian Salt Mine.</title>
        <authorList>
            <person name="DasSarma P."/>
            <person name="Anton B.P."/>
            <person name="DasSarma S.L."/>
            <person name="von Ehrenheim H.A.L."/>
            <person name="Martinez F.L."/>
            <person name="Guzman D."/>
            <person name="Roberts R.J."/>
            <person name="DasSarma S."/>
        </authorList>
    </citation>
    <scope>NUCLEOTIDE SEQUENCE [LARGE SCALE GENOMIC DNA]</scope>
    <source>
        <strain evidence="2 3">BOL5-1</strain>
    </source>
</reference>
<keyword evidence="3" id="KW-1185">Reference proteome</keyword>
<evidence type="ECO:0000313" key="2">
    <source>
        <dbReference type="EMBL" id="QRV16127.1"/>
    </source>
</evidence>
<evidence type="ECO:0000256" key="1">
    <source>
        <dbReference type="SAM" id="MobiDB-lite"/>
    </source>
</evidence>
<feature type="region of interest" description="Disordered" evidence="1">
    <location>
        <begin position="324"/>
        <end position="382"/>
    </location>
</feature>
<feature type="compositionally biased region" description="Basic and acidic residues" evidence="1">
    <location>
        <begin position="16"/>
        <end position="32"/>
    </location>
</feature>
<feature type="compositionally biased region" description="Basic and acidic residues" evidence="1">
    <location>
        <begin position="370"/>
        <end position="382"/>
    </location>
</feature>
<name>A0A8T8E3G6_9EURY</name>
<dbReference type="GeneID" id="62874320"/>
<sequence length="460" mass="51087">MANDMPADEPSTGDSSQRRMTTDPERIREWAEARNAVPVTIRDSEGHGHSFARRDDLGTDHEEYTWDEFIETFRDEDLVFVYHEDEPTEEGLGHFEIVERERAFERADLGREELEDQLREGETVTTEIVETQVVETEVVERDTIESEVVDTEIAERHVVDSELLKREIVDTEFVTADEIEVITEESRLDTVEEVERYTIESRVVDVDVDQHDKLESDEIETGIELESVQRSILDSDVVRTDVTADDVIDQEVIQSKRAEGDVVRSELLERRTVEEQIDERTRMIFTLEETDLLESEVIGSDVIEGEIIDVEEYGAIETSAEADEAGTGTGAGMGTGAGGGAGTGGEGAGDPTPDVEVESGTGGSTADAGDMGRVELTEDDQGKDVVDETGEQIGIVAEVEGQTAYIDPEPGLTDRLKARMNWGSGHDDEDYPIDASEINEITNREVIVQHRDDEDTTGIE</sequence>
<accession>A0A8T8E3G6</accession>
<evidence type="ECO:0000313" key="3">
    <source>
        <dbReference type="Proteomes" id="UP000637819"/>
    </source>
</evidence>
<dbReference type="AlphaFoldDB" id="A0A8T8E3G6"/>
<feature type="region of interest" description="Disordered" evidence="1">
    <location>
        <begin position="1"/>
        <end position="54"/>
    </location>
</feature>
<feature type="compositionally biased region" description="Basic and acidic residues" evidence="1">
    <location>
        <begin position="42"/>
        <end position="54"/>
    </location>
</feature>
<dbReference type="RefSeq" id="WP_204748485.1">
    <property type="nucleotide sequence ID" value="NZ_CP069188.1"/>
</dbReference>
<organism evidence="2 3">
    <name type="scientific">Haloterrigena salifodinae</name>
    <dbReference type="NCBI Taxonomy" id="2675099"/>
    <lineage>
        <taxon>Archaea</taxon>
        <taxon>Methanobacteriati</taxon>
        <taxon>Methanobacteriota</taxon>
        <taxon>Stenosarchaea group</taxon>
        <taxon>Halobacteria</taxon>
        <taxon>Halobacteriales</taxon>
        <taxon>Natrialbaceae</taxon>
        <taxon>Haloterrigena</taxon>
    </lineage>
</organism>
<proteinExistence type="predicted"/>